<comment type="caution">
    <text evidence="1">The sequence shown here is derived from an EMBL/GenBank/DDBJ whole genome shotgun (WGS) entry which is preliminary data.</text>
</comment>
<evidence type="ECO:0000313" key="2">
    <source>
        <dbReference type="Proteomes" id="UP001172159"/>
    </source>
</evidence>
<accession>A0AA40ASU4</accession>
<protein>
    <submittedName>
        <fullName evidence="1">Uncharacterized protein</fullName>
    </submittedName>
</protein>
<evidence type="ECO:0000313" key="1">
    <source>
        <dbReference type="EMBL" id="KAK0721375.1"/>
    </source>
</evidence>
<proteinExistence type="predicted"/>
<reference evidence="1" key="1">
    <citation type="submission" date="2023-06" db="EMBL/GenBank/DDBJ databases">
        <title>Genome-scale phylogeny and comparative genomics of the fungal order Sordariales.</title>
        <authorList>
            <consortium name="Lawrence Berkeley National Laboratory"/>
            <person name="Hensen N."/>
            <person name="Bonometti L."/>
            <person name="Westerberg I."/>
            <person name="Brannstrom I.O."/>
            <person name="Guillou S."/>
            <person name="Cros-Aarteil S."/>
            <person name="Calhoun S."/>
            <person name="Haridas S."/>
            <person name="Kuo A."/>
            <person name="Mondo S."/>
            <person name="Pangilinan J."/>
            <person name="Riley R."/>
            <person name="Labutti K."/>
            <person name="Andreopoulos B."/>
            <person name="Lipzen A."/>
            <person name="Chen C."/>
            <person name="Yanf M."/>
            <person name="Daum C."/>
            <person name="Ng V."/>
            <person name="Clum A."/>
            <person name="Steindorff A."/>
            <person name="Ohm R."/>
            <person name="Martin F."/>
            <person name="Silar P."/>
            <person name="Natvig D."/>
            <person name="Lalanne C."/>
            <person name="Gautier V."/>
            <person name="Ament-Velasquez S.L."/>
            <person name="Kruys A."/>
            <person name="Hutchinson M.I."/>
            <person name="Powell A.J."/>
            <person name="Barry K."/>
            <person name="Miller A.N."/>
            <person name="Grigoriev I.V."/>
            <person name="Debuchy R."/>
            <person name="Gladieux P."/>
            <person name="Thoren M.H."/>
            <person name="Johannesson H."/>
        </authorList>
    </citation>
    <scope>NUCLEOTIDE SEQUENCE</scope>
    <source>
        <strain evidence="1">CBS 540.89</strain>
    </source>
</reference>
<dbReference type="AlphaFoldDB" id="A0AA40ASU4"/>
<dbReference type="EMBL" id="JAUKTV010000012">
    <property type="protein sequence ID" value="KAK0721375.1"/>
    <property type="molecule type" value="Genomic_DNA"/>
</dbReference>
<organism evidence="1 2">
    <name type="scientific">Apiosordaria backusii</name>
    <dbReference type="NCBI Taxonomy" id="314023"/>
    <lineage>
        <taxon>Eukaryota</taxon>
        <taxon>Fungi</taxon>
        <taxon>Dikarya</taxon>
        <taxon>Ascomycota</taxon>
        <taxon>Pezizomycotina</taxon>
        <taxon>Sordariomycetes</taxon>
        <taxon>Sordariomycetidae</taxon>
        <taxon>Sordariales</taxon>
        <taxon>Lasiosphaeriaceae</taxon>
        <taxon>Apiosordaria</taxon>
    </lineage>
</organism>
<keyword evidence="2" id="KW-1185">Reference proteome</keyword>
<sequence>MATKPTAELVIMDVQHDNHILVEEGGAGDGFFARWPAHLVPDASGFFSTFQGRRDLSPLSSGIFASVSGSNHELIDGLHTAVRQLLNQDRHDWVLISVFGIAVGSQEPQPTLVIVLRPGGASAARAKFLVKQIVEVQQHLGIDPAFAVEIVPGNQDYRQIDELAASVFPDLPRLGTSVGPTSSAKYGTLGF</sequence>
<dbReference type="Proteomes" id="UP001172159">
    <property type="component" value="Unassembled WGS sequence"/>
</dbReference>
<name>A0AA40ASU4_9PEZI</name>
<gene>
    <name evidence="1" type="ORF">B0T21DRAFT_51063</name>
</gene>